<dbReference type="GO" id="GO:0032981">
    <property type="term" value="P:mitochondrial respiratory chain complex I assembly"/>
    <property type="evidence" value="ECO:0007669"/>
    <property type="project" value="InterPro"/>
</dbReference>
<dbReference type="InterPro" id="IPR009622">
    <property type="entry name" value="NDUFAF4"/>
</dbReference>
<evidence type="ECO:0000313" key="2">
    <source>
        <dbReference type="EMBL" id="KAK2570512.1"/>
    </source>
</evidence>
<name>A0AAD9VDY9_ACRCE</name>
<dbReference type="GO" id="GO:0005739">
    <property type="term" value="C:mitochondrion"/>
    <property type="evidence" value="ECO:0007669"/>
    <property type="project" value="GOC"/>
</dbReference>
<feature type="compositionally biased region" description="Basic residues" evidence="1">
    <location>
        <begin position="86"/>
        <end position="95"/>
    </location>
</feature>
<reference evidence="2" key="2">
    <citation type="journal article" date="2023" name="Science">
        <title>Genomic signatures of disease resistance in endangered staghorn corals.</title>
        <authorList>
            <person name="Vollmer S.V."/>
            <person name="Selwyn J.D."/>
            <person name="Despard B.A."/>
            <person name="Roesel C.L."/>
        </authorList>
    </citation>
    <scope>NUCLEOTIDE SEQUENCE</scope>
    <source>
        <strain evidence="2">K2</strain>
    </source>
</reference>
<evidence type="ECO:0000256" key="1">
    <source>
        <dbReference type="SAM" id="MobiDB-lite"/>
    </source>
</evidence>
<reference evidence="2" key="1">
    <citation type="journal article" date="2023" name="G3 (Bethesda)">
        <title>Whole genome assembly and annotation of the endangered Caribbean coral Acropora cervicornis.</title>
        <authorList>
            <person name="Selwyn J.D."/>
            <person name="Vollmer S.V."/>
        </authorList>
    </citation>
    <scope>NUCLEOTIDE SEQUENCE</scope>
    <source>
        <strain evidence="2">K2</strain>
    </source>
</reference>
<feature type="region of interest" description="Disordered" evidence="1">
    <location>
        <begin position="63"/>
        <end position="101"/>
    </location>
</feature>
<gene>
    <name evidence="2" type="ORF">P5673_004175</name>
</gene>
<dbReference type="EMBL" id="JARQWQ010000007">
    <property type="protein sequence ID" value="KAK2570512.1"/>
    <property type="molecule type" value="Genomic_DNA"/>
</dbReference>
<comment type="caution">
    <text evidence="2">The sequence shown here is derived from an EMBL/GenBank/DDBJ whole genome shotgun (WGS) entry which is preliminary data.</text>
</comment>
<sequence>MEICYAPISLCVGPGRLRRKGGWLTYQRSTEKKLKFKMGAKVSRISRLVKRPLESRWKVDRMLEKKPKPAPRYPSSQNAVDEERKHSKTSKLIHRIPKDQW</sequence>
<organism evidence="2 3">
    <name type="scientific">Acropora cervicornis</name>
    <name type="common">Staghorn coral</name>
    <dbReference type="NCBI Taxonomy" id="6130"/>
    <lineage>
        <taxon>Eukaryota</taxon>
        <taxon>Metazoa</taxon>
        <taxon>Cnidaria</taxon>
        <taxon>Anthozoa</taxon>
        <taxon>Hexacorallia</taxon>
        <taxon>Scleractinia</taxon>
        <taxon>Astrocoeniina</taxon>
        <taxon>Acroporidae</taxon>
        <taxon>Acropora</taxon>
    </lineage>
</organism>
<dbReference type="AlphaFoldDB" id="A0AAD9VDY9"/>
<accession>A0AAD9VDY9</accession>
<dbReference type="Pfam" id="PF06784">
    <property type="entry name" value="UPF0240"/>
    <property type="match status" value="1"/>
</dbReference>
<dbReference type="Proteomes" id="UP001249851">
    <property type="component" value="Unassembled WGS sequence"/>
</dbReference>
<protein>
    <submittedName>
        <fullName evidence="2">Uncharacterized protein</fullName>
    </submittedName>
</protein>
<keyword evidence="3" id="KW-1185">Reference proteome</keyword>
<proteinExistence type="predicted"/>
<evidence type="ECO:0000313" key="3">
    <source>
        <dbReference type="Proteomes" id="UP001249851"/>
    </source>
</evidence>